<dbReference type="Gene3D" id="3.40.30.10">
    <property type="entry name" value="Glutaredoxin"/>
    <property type="match status" value="1"/>
</dbReference>
<dbReference type="CDD" id="cd03024">
    <property type="entry name" value="DsbA_FrnE"/>
    <property type="match status" value="1"/>
</dbReference>
<dbReference type="OrthoDB" id="9799122at2"/>
<dbReference type="PANTHER" id="PTHR13887:SF41">
    <property type="entry name" value="THIOREDOXIN SUPERFAMILY PROTEIN"/>
    <property type="match status" value="1"/>
</dbReference>
<proteinExistence type="predicted"/>
<dbReference type="Proteomes" id="UP000238605">
    <property type="component" value="Unassembled WGS sequence"/>
</dbReference>
<evidence type="ECO:0000259" key="1">
    <source>
        <dbReference type="Pfam" id="PF01323"/>
    </source>
</evidence>
<dbReference type="Pfam" id="PF01323">
    <property type="entry name" value="DSBA"/>
    <property type="match status" value="1"/>
</dbReference>
<accession>A0A2S5SUJ1</accession>
<sequence length="214" mass="23759">MKIDFVSDIVCPWCAIGLSALEQAIERVGPSVPVSLHFQPFELNPDMPPEGQDIGEHLAQKYGLTPEQVAANREMIRQRGEGVGFTFRMEQRGRIVNTFNAHRLLHWAGERGGDAQHRLKKALLGAYFTEGQDPSDAAVLLRVVASVGLDEGRARQILEGDDYAEAVRERQRFYGQHGIRAVPSVILNDRHLIQGGQPVEVFEQALRQVAAAEV</sequence>
<protein>
    <submittedName>
        <fullName evidence="2">Disulfide bond formation protein DsbA</fullName>
    </submittedName>
</protein>
<dbReference type="EMBL" id="PSNX01000008">
    <property type="protein sequence ID" value="PPE66227.1"/>
    <property type="molecule type" value="Genomic_DNA"/>
</dbReference>
<reference evidence="2 3" key="1">
    <citation type="submission" date="2018-02" db="EMBL/GenBank/DDBJ databases">
        <title>Reclassifiation of [Polyangium] brachysporum DSM 7029 as Guopingzhaonella breviflexa gen. nov., sp. nov., a member of the family Comamonadaceae.</title>
        <authorList>
            <person name="Tang B."/>
        </authorList>
    </citation>
    <scope>NUCLEOTIDE SEQUENCE [LARGE SCALE GENOMIC DNA]</scope>
    <source>
        <strain evidence="2 3">BCRC 80649</strain>
    </source>
</reference>
<gene>
    <name evidence="2" type="ORF">C1704_09610</name>
</gene>
<dbReference type="GO" id="GO:0016491">
    <property type="term" value="F:oxidoreductase activity"/>
    <property type="evidence" value="ECO:0007669"/>
    <property type="project" value="InterPro"/>
</dbReference>
<dbReference type="SUPFAM" id="SSF52833">
    <property type="entry name" value="Thioredoxin-like"/>
    <property type="match status" value="1"/>
</dbReference>
<dbReference type="AlphaFoldDB" id="A0A2S5SUJ1"/>
<dbReference type="PANTHER" id="PTHR13887">
    <property type="entry name" value="GLUTATHIONE S-TRANSFERASE KAPPA"/>
    <property type="match status" value="1"/>
</dbReference>
<dbReference type="RefSeq" id="WP_104302511.1">
    <property type="nucleotide sequence ID" value="NZ_PSNX01000008.1"/>
</dbReference>
<organism evidence="2 3">
    <name type="scientific">Caldimonas caldifontis</name>
    <dbReference type="NCBI Taxonomy" id="1452508"/>
    <lineage>
        <taxon>Bacteria</taxon>
        <taxon>Pseudomonadati</taxon>
        <taxon>Pseudomonadota</taxon>
        <taxon>Betaproteobacteria</taxon>
        <taxon>Burkholderiales</taxon>
        <taxon>Sphaerotilaceae</taxon>
        <taxon>Caldimonas</taxon>
    </lineage>
</organism>
<evidence type="ECO:0000313" key="2">
    <source>
        <dbReference type="EMBL" id="PPE66227.1"/>
    </source>
</evidence>
<dbReference type="InterPro" id="IPR001853">
    <property type="entry name" value="DSBA-like_thioredoxin_dom"/>
</dbReference>
<comment type="caution">
    <text evidence="2">The sequence shown here is derived from an EMBL/GenBank/DDBJ whole genome shotgun (WGS) entry which is preliminary data.</text>
</comment>
<dbReference type="InterPro" id="IPR036249">
    <property type="entry name" value="Thioredoxin-like_sf"/>
</dbReference>
<feature type="domain" description="DSBA-like thioredoxin" evidence="1">
    <location>
        <begin position="3"/>
        <end position="206"/>
    </location>
</feature>
<name>A0A2S5SUJ1_9BURK</name>
<keyword evidence="3" id="KW-1185">Reference proteome</keyword>
<evidence type="ECO:0000313" key="3">
    <source>
        <dbReference type="Proteomes" id="UP000238605"/>
    </source>
</evidence>